<dbReference type="AlphaFoldDB" id="A0A1H2Y0L6"/>
<dbReference type="InterPro" id="IPR036197">
    <property type="entry name" value="NarG-like_sf"/>
</dbReference>
<dbReference type="RefSeq" id="WP_244885222.1">
    <property type="nucleotide sequence ID" value="NZ_FNOJ01000026.1"/>
</dbReference>
<protein>
    <submittedName>
        <fullName evidence="5">Citrate/tricarballylate utilization protein</fullName>
    </submittedName>
</protein>
<dbReference type="NCBIfam" id="TIGR02484">
    <property type="entry name" value="CitB"/>
    <property type="match status" value="1"/>
</dbReference>
<feature type="transmembrane region" description="Helical" evidence="4">
    <location>
        <begin position="311"/>
        <end position="331"/>
    </location>
</feature>
<dbReference type="Proteomes" id="UP000182589">
    <property type="component" value="Unassembled WGS sequence"/>
</dbReference>
<dbReference type="InterPro" id="IPR012830">
    <property type="entry name" value="Citrate_utilization_prot_B"/>
</dbReference>
<dbReference type="STRING" id="89784.SAMN04489725_12623"/>
<feature type="transmembrane region" description="Helical" evidence="4">
    <location>
        <begin position="287"/>
        <end position="305"/>
    </location>
</feature>
<reference evidence="6" key="1">
    <citation type="submission" date="2016-10" db="EMBL/GenBank/DDBJ databases">
        <authorList>
            <person name="Varghese N."/>
        </authorList>
    </citation>
    <scope>NUCLEOTIDE SEQUENCE [LARGE SCALE GENOMIC DNA]</scope>
    <source>
        <strain evidence="6">DSM 12489</strain>
    </source>
</reference>
<gene>
    <name evidence="5" type="ORF">SAMN04489725_12623</name>
</gene>
<name>A0A1H2Y0L6_9BACL</name>
<dbReference type="GO" id="GO:0051536">
    <property type="term" value="F:iron-sulfur cluster binding"/>
    <property type="evidence" value="ECO:0007669"/>
    <property type="project" value="UniProtKB-KW"/>
</dbReference>
<evidence type="ECO:0000256" key="2">
    <source>
        <dbReference type="ARBA" id="ARBA00023004"/>
    </source>
</evidence>
<evidence type="ECO:0000256" key="1">
    <source>
        <dbReference type="ARBA" id="ARBA00022723"/>
    </source>
</evidence>
<evidence type="ECO:0000256" key="4">
    <source>
        <dbReference type="SAM" id="Phobius"/>
    </source>
</evidence>
<feature type="transmembrane region" description="Helical" evidence="4">
    <location>
        <begin position="102"/>
        <end position="121"/>
    </location>
</feature>
<feature type="transmembrane region" description="Helical" evidence="4">
    <location>
        <begin position="141"/>
        <end position="163"/>
    </location>
</feature>
<keyword evidence="4" id="KW-0472">Membrane</keyword>
<dbReference type="SUPFAM" id="SSF103501">
    <property type="entry name" value="Respiratory nitrate reductase 1 gamma chain"/>
    <property type="match status" value="1"/>
</dbReference>
<proteinExistence type="predicted"/>
<feature type="transmembrane region" description="Helical" evidence="4">
    <location>
        <begin position="214"/>
        <end position="235"/>
    </location>
</feature>
<keyword evidence="3" id="KW-0411">Iron-sulfur</keyword>
<dbReference type="InterPro" id="IPR017900">
    <property type="entry name" value="4Fe4S_Fe_S_CS"/>
</dbReference>
<dbReference type="EMBL" id="FNOJ01000026">
    <property type="protein sequence ID" value="SDW98697.1"/>
    <property type="molecule type" value="Genomic_DNA"/>
</dbReference>
<keyword evidence="2" id="KW-0408">Iron</keyword>
<dbReference type="PROSITE" id="PS00198">
    <property type="entry name" value="4FE4S_FER_1"/>
    <property type="match status" value="1"/>
</dbReference>
<keyword evidence="4" id="KW-0812">Transmembrane</keyword>
<keyword evidence="1" id="KW-0479">Metal-binding</keyword>
<keyword evidence="6" id="KW-1185">Reference proteome</keyword>
<accession>A0A1H2Y0L6</accession>
<dbReference type="SUPFAM" id="SSF54862">
    <property type="entry name" value="4Fe-4S ferredoxins"/>
    <property type="match status" value="1"/>
</dbReference>
<sequence length="359" mass="40315">MSQGELMEEGKRQMRVCNACRYCEGFCAVWRAIEWRRDYRDADLAYFANLCHDCKECVFACPFAPPHEFGINPPRLFAALRQASYRKYVWPGPFARVFQGGWGFMWAVIGACILFSVISLVTQGRVFGAEGGLFYTVLSEAVLEAVFGALALWLVCGWGLGAWRFWRDIRTLDSSAVQVRDILQAVRYALSLRHLGGTKDEPLSRWRKWFHHGVFYGFLLDFASTCLAAYESHILHKQAPYPVASPVVLLGIIGGVGLLVGCAGLLYVKLGVNRDTVDEGAYQSGRAFLWSMLLVAASGLLLLLLRKTSVMGPVLVIHLSFVAALFFTAPYSKFGHFIYRCLALVRYAEEERMHRLSGH</sequence>
<evidence type="ECO:0000313" key="5">
    <source>
        <dbReference type="EMBL" id="SDW98697.1"/>
    </source>
</evidence>
<evidence type="ECO:0000256" key="3">
    <source>
        <dbReference type="ARBA" id="ARBA00023014"/>
    </source>
</evidence>
<feature type="transmembrane region" description="Helical" evidence="4">
    <location>
        <begin position="247"/>
        <end position="267"/>
    </location>
</feature>
<dbReference type="GO" id="GO:0046872">
    <property type="term" value="F:metal ion binding"/>
    <property type="evidence" value="ECO:0007669"/>
    <property type="project" value="UniProtKB-KW"/>
</dbReference>
<organism evidence="5 6">
    <name type="scientific">Alicyclobacillus hesperidum</name>
    <dbReference type="NCBI Taxonomy" id="89784"/>
    <lineage>
        <taxon>Bacteria</taxon>
        <taxon>Bacillati</taxon>
        <taxon>Bacillota</taxon>
        <taxon>Bacilli</taxon>
        <taxon>Bacillales</taxon>
        <taxon>Alicyclobacillaceae</taxon>
        <taxon>Alicyclobacillus</taxon>
    </lineage>
</organism>
<evidence type="ECO:0000313" key="6">
    <source>
        <dbReference type="Proteomes" id="UP000182589"/>
    </source>
</evidence>
<keyword evidence="4" id="KW-1133">Transmembrane helix</keyword>